<accession>A0AAN9XZD2</accession>
<dbReference type="InterPro" id="IPR002716">
    <property type="entry name" value="PIN_dom"/>
</dbReference>
<dbReference type="AlphaFoldDB" id="A0AAN9XZD2"/>
<dbReference type="Pfam" id="PF13638">
    <property type="entry name" value="PIN_4"/>
    <property type="match status" value="1"/>
</dbReference>
<protein>
    <recommendedName>
        <fullName evidence="1">PIN domain-containing protein</fullName>
    </recommendedName>
</protein>
<dbReference type="InterPro" id="IPR045153">
    <property type="entry name" value="Est1/Ebs1-like"/>
</dbReference>
<dbReference type="PANTHER" id="PTHR15696">
    <property type="entry name" value="SMG-7 SUPPRESSOR WITH MORPHOLOGICAL EFFECT ON GENITALIA PROTEIN 7"/>
    <property type="match status" value="1"/>
</dbReference>
<dbReference type="GO" id="GO:0000184">
    <property type="term" value="P:nuclear-transcribed mRNA catabolic process, nonsense-mediated decay"/>
    <property type="evidence" value="ECO:0007669"/>
    <property type="project" value="TreeGrafter"/>
</dbReference>
<feature type="domain" description="PIN" evidence="1">
    <location>
        <begin position="68"/>
        <end position="207"/>
    </location>
</feature>
<gene>
    <name evidence="2" type="ORF">V9T40_011236</name>
</gene>
<dbReference type="GO" id="GO:0070034">
    <property type="term" value="F:telomerase RNA binding"/>
    <property type="evidence" value="ECO:0007669"/>
    <property type="project" value="TreeGrafter"/>
</dbReference>
<dbReference type="Gene3D" id="3.40.50.1010">
    <property type="entry name" value="5'-nuclease"/>
    <property type="match status" value="1"/>
</dbReference>
<keyword evidence="3" id="KW-1185">Reference proteome</keyword>
<dbReference type="FunFam" id="3.40.50.1010:FF:000033">
    <property type="entry name" value="Blast:Protein SMG5"/>
    <property type="match status" value="1"/>
</dbReference>
<dbReference type="EMBL" id="JBBCAQ010000037">
    <property type="protein sequence ID" value="KAK7574045.1"/>
    <property type="molecule type" value="Genomic_DNA"/>
</dbReference>
<name>A0AAN9XZD2_9HEMI</name>
<comment type="caution">
    <text evidence="2">The sequence shown here is derived from an EMBL/GenBank/DDBJ whole genome shotgun (WGS) entry which is preliminary data.</text>
</comment>
<evidence type="ECO:0000259" key="1">
    <source>
        <dbReference type="Pfam" id="PF13638"/>
    </source>
</evidence>
<dbReference type="Proteomes" id="UP001367676">
    <property type="component" value="Unassembled WGS sequence"/>
</dbReference>
<proteinExistence type="predicted"/>
<evidence type="ECO:0000313" key="3">
    <source>
        <dbReference type="Proteomes" id="UP001367676"/>
    </source>
</evidence>
<dbReference type="GO" id="GO:0042162">
    <property type="term" value="F:telomeric DNA binding"/>
    <property type="evidence" value="ECO:0007669"/>
    <property type="project" value="TreeGrafter"/>
</dbReference>
<evidence type="ECO:0000313" key="2">
    <source>
        <dbReference type="EMBL" id="KAK7574045.1"/>
    </source>
</evidence>
<sequence>MVQEGLGKRLNLAASSMVRVLDTVKKMDDEQRGKLMKEMGQLWLEAEVKNLESKVKQTAKVNLLTPYLVVDCEALTQHCITIKKLVSSRQFVVLIPTAVVSALDELKRTSGRARDAIRWLESQFRQGNRFLRMQRNNEKQSIPLVSYPRKKDNEAWLLMQIMECCYYLNNLNAGKTNDSAKKEDDSNFVRLLTGSRTLCTLTDAADVTIPKDKSMKQMPFNIAVVKKSTGYFELSSALFRRFFPVNDTNGNKDAYATPFLGTFACPTCENSLNRELIMIRVQLDSNHSE</sequence>
<reference evidence="2 3" key="1">
    <citation type="submission" date="2024-03" db="EMBL/GenBank/DDBJ databases">
        <title>Adaptation during the transition from Ophiocordyceps entomopathogen to insect associate is accompanied by gene loss and intensified selection.</title>
        <authorList>
            <person name="Ward C.M."/>
            <person name="Onetto C.A."/>
            <person name="Borneman A.R."/>
        </authorList>
    </citation>
    <scope>NUCLEOTIDE SEQUENCE [LARGE SCALE GENOMIC DNA]</scope>
    <source>
        <strain evidence="2">AWRI1</strain>
        <tissue evidence="2">Single Adult Female</tissue>
    </source>
</reference>
<organism evidence="2 3">
    <name type="scientific">Parthenolecanium corni</name>
    <dbReference type="NCBI Taxonomy" id="536013"/>
    <lineage>
        <taxon>Eukaryota</taxon>
        <taxon>Metazoa</taxon>
        <taxon>Ecdysozoa</taxon>
        <taxon>Arthropoda</taxon>
        <taxon>Hexapoda</taxon>
        <taxon>Insecta</taxon>
        <taxon>Pterygota</taxon>
        <taxon>Neoptera</taxon>
        <taxon>Paraneoptera</taxon>
        <taxon>Hemiptera</taxon>
        <taxon>Sternorrhyncha</taxon>
        <taxon>Coccoidea</taxon>
        <taxon>Coccidae</taxon>
        <taxon>Parthenolecanium</taxon>
    </lineage>
</organism>
<dbReference type="PANTHER" id="PTHR15696:SF7">
    <property type="entry name" value="NONSENSE-MEDIATED MRNA DECAY FACTOR"/>
    <property type="match status" value="1"/>
</dbReference>
<dbReference type="GO" id="GO:0005697">
    <property type="term" value="C:telomerase holoenzyme complex"/>
    <property type="evidence" value="ECO:0007669"/>
    <property type="project" value="TreeGrafter"/>
</dbReference>